<organism evidence="1">
    <name type="scientific">Hexamita inflata</name>
    <dbReference type="NCBI Taxonomy" id="28002"/>
    <lineage>
        <taxon>Eukaryota</taxon>
        <taxon>Metamonada</taxon>
        <taxon>Diplomonadida</taxon>
        <taxon>Hexamitidae</taxon>
        <taxon>Hexamitinae</taxon>
        <taxon>Hexamita</taxon>
    </lineage>
</organism>
<accession>A0AA86QLC6</accession>
<evidence type="ECO:0000313" key="1">
    <source>
        <dbReference type="EMBL" id="CAI9960765.1"/>
    </source>
</evidence>
<dbReference type="Gene3D" id="2.30.320.10">
    <property type="entry name" value="YwqG-like"/>
    <property type="match status" value="1"/>
</dbReference>
<comment type="caution">
    <text evidence="1">The sequence shown here is derived from an EMBL/GenBank/DDBJ whole genome shotgun (WGS) entry which is preliminary data.</text>
</comment>
<name>A0AA86QLC6_9EUKA</name>
<sequence>MSEYDANIRPWLFSWTIDTPVKTLVGTKKDYHVKSSDTIGGKPSFIQARAYKFLENFIQFRSTQENGLMIGDCGIMHIFLRQKEIDELNFEKAVFFFDCG</sequence>
<dbReference type="InterPro" id="IPR015315">
    <property type="entry name" value="DUF1963"/>
</dbReference>
<evidence type="ECO:0000313" key="3">
    <source>
        <dbReference type="Proteomes" id="UP001642409"/>
    </source>
</evidence>
<keyword evidence="3" id="KW-1185">Reference proteome</keyword>
<evidence type="ECO:0000313" key="2">
    <source>
        <dbReference type="EMBL" id="CAL6038820.1"/>
    </source>
</evidence>
<dbReference type="InterPro" id="IPR035948">
    <property type="entry name" value="YwqG-like_sf"/>
</dbReference>
<gene>
    <name evidence="2" type="ORF">HINF_LOCUS37555</name>
    <name evidence="1" type="ORF">HINF_LOCUS48410</name>
</gene>
<reference evidence="1" key="1">
    <citation type="submission" date="2023-06" db="EMBL/GenBank/DDBJ databases">
        <authorList>
            <person name="Kurt Z."/>
        </authorList>
    </citation>
    <scope>NUCLEOTIDE SEQUENCE</scope>
</reference>
<dbReference type="EMBL" id="CAXDID020000140">
    <property type="protein sequence ID" value="CAL6038820.1"/>
    <property type="molecule type" value="Genomic_DNA"/>
</dbReference>
<reference evidence="2 3" key="2">
    <citation type="submission" date="2024-07" db="EMBL/GenBank/DDBJ databases">
        <authorList>
            <person name="Akdeniz Z."/>
        </authorList>
    </citation>
    <scope>NUCLEOTIDE SEQUENCE [LARGE SCALE GENOMIC DNA]</scope>
</reference>
<dbReference type="AlphaFoldDB" id="A0AA86QLC6"/>
<dbReference type="EMBL" id="CATOUU010000934">
    <property type="protein sequence ID" value="CAI9960765.1"/>
    <property type="molecule type" value="Genomic_DNA"/>
</dbReference>
<dbReference type="Pfam" id="PF09234">
    <property type="entry name" value="DUF1963"/>
    <property type="match status" value="1"/>
</dbReference>
<proteinExistence type="predicted"/>
<dbReference type="SUPFAM" id="SSF103032">
    <property type="entry name" value="Hypothetical protein YwqG"/>
    <property type="match status" value="1"/>
</dbReference>
<dbReference type="Proteomes" id="UP001642409">
    <property type="component" value="Unassembled WGS sequence"/>
</dbReference>
<protein>
    <submittedName>
        <fullName evidence="1">Uncharacterized protein</fullName>
    </submittedName>
</protein>